<dbReference type="RefSeq" id="WP_271887413.1">
    <property type="nucleotide sequence ID" value="NZ_JAQBIE010000002.1"/>
</dbReference>
<evidence type="ECO:0000256" key="1">
    <source>
        <dbReference type="SAM" id="Coils"/>
    </source>
</evidence>
<comment type="caution">
    <text evidence="3">The sequence shown here is derived from an EMBL/GenBank/DDBJ whole genome shotgun (WGS) entry which is preliminary data.</text>
</comment>
<keyword evidence="1" id="KW-0175">Coiled coil</keyword>
<accession>A0ABT4ZAJ1</accession>
<proteinExistence type="predicted"/>
<keyword evidence="2" id="KW-1133">Transmembrane helix</keyword>
<keyword evidence="4" id="KW-1185">Reference proteome</keyword>
<dbReference type="Proteomes" id="UP001165641">
    <property type="component" value="Unassembled WGS sequence"/>
</dbReference>
<feature type="transmembrane region" description="Helical" evidence="2">
    <location>
        <begin position="12"/>
        <end position="33"/>
    </location>
</feature>
<feature type="coiled-coil region" evidence="1">
    <location>
        <begin position="60"/>
        <end position="109"/>
    </location>
</feature>
<sequence length="150" mass="16090">MFLVRLGKAIRNLALALINATLILLAICLWFGWKLMAEVNGVTQNMASNLVSAQPALDRIDTLRAEIVGLRTDLADLRETGSDTADAAVAKLQDRAAGLEARLAEFQNMSQYLADDPGIILDRAVSTAVTQLAHEAQGMLQCKIAPTAAD</sequence>
<keyword evidence="2" id="KW-0472">Membrane</keyword>
<protein>
    <recommendedName>
        <fullName evidence="5">Methyl-accepting chemotaxis protein</fullName>
    </recommendedName>
</protein>
<keyword evidence="2" id="KW-0812">Transmembrane</keyword>
<reference evidence="3" key="1">
    <citation type="submission" date="2022-12" db="EMBL/GenBank/DDBJ databases">
        <title>Paracoccus onchidii sp. nov., isolated from a marine invertebrate from the South China Sea.</title>
        <authorList>
            <person name="Xu S."/>
            <person name="Liu Z."/>
            <person name="Xu Y."/>
        </authorList>
    </citation>
    <scope>NUCLEOTIDE SEQUENCE</scope>
    <source>
        <strain evidence="3">Z330</strain>
    </source>
</reference>
<dbReference type="EMBL" id="JAQBIE010000002">
    <property type="protein sequence ID" value="MDB6176277.1"/>
    <property type="molecule type" value="Genomic_DNA"/>
</dbReference>
<evidence type="ECO:0000256" key="2">
    <source>
        <dbReference type="SAM" id="Phobius"/>
    </source>
</evidence>
<evidence type="ECO:0000313" key="4">
    <source>
        <dbReference type="Proteomes" id="UP001165641"/>
    </source>
</evidence>
<organism evidence="3 4">
    <name type="scientific">Paracoccus onchidii</name>
    <dbReference type="NCBI Taxonomy" id="3017813"/>
    <lineage>
        <taxon>Bacteria</taxon>
        <taxon>Pseudomonadati</taxon>
        <taxon>Pseudomonadota</taxon>
        <taxon>Alphaproteobacteria</taxon>
        <taxon>Rhodobacterales</taxon>
        <taxon>Paracoccaceae</taxon>
        <taxon>Paracoccus</taxon>
    </lineage>
</organism>
<name>A0ABT4ZAJ1_9RHOB</name>
<gene>
    <name evidence="3" type="ORF">PAF17_02010</name>
</gene>
<dbReference type="Gene3D" id="1.20.5.1700">
    <property type="match status" value="1"/>
</dbReference>
<evidence type="ECO:0000313" key="3">
    <source>
        <dbReference type="EMBL" id="MDB6176277.1"/>
    </source>
</evidence>
<evidence type="ECO:0008006" key="5">
    <source>
        <dbReference type="Google" id="ProtNLM"/>
    </source>
</evidence>